<dbReference type="PANTHER" id="PTHR24421:SF55">
    <property type="entry name" value="SENSOR HISTIDINE KINASE YDFH"/>
    <property type="match status" value="1"/>
</dbReference>
<evidence type="ECO:0000256" key="2">
    <source>
        <dbReference type="ARBA" id="ARBA00022777"/>
    </source>
</evidence>
<dbReference type="SMART" id="SM00387">
    <property type="entry name" value="HATPase_c"/>
    <property type="match status" value="1"/>
</dbReference>
<organism evidence="6 7">
    <name type="scientific">Chitinophaga tropicalis</name>
    <dbReference type="NCBI Taxonomy" id="2683588"/>
    <lineage>
        <taxon>Bacteria</taxon>
        <taxon>Pseudomonadati</taxon>
        <taxon>Bacteroidota</taxon>
        <taxon>Chitinophagia</taxon>
        <taxon>Chitinophagales</taxon>
        <taxon>Chitinophagaceae</taxon>
        <taxon>Chitinophaga</taxon>
    </lineage>
</organism>
<dbReference type="InterPro" id="IPR036890">
    <property type="entry name" value="HATPase_C_sf"/>
</dbReference>
<evidence type="ECO:0000259" key="5">
    <source>
        <dbReference type="SMART" id="SM00387"/>
    </source>
</evidence>
<reference evidence="6 7" key="1">
    <citation type="submission" date="2019-12" db="EMBL/GenBank/DDBJ databases">
        <title>Chitinophaga sp. strain ysch24 (GDMCC 1.1355), whole genome shotgun sequence.</title>
        <authorList>
            <person name="Zhang X."/>
        </authorList>
    </citation>
    <scope>NUCLEOTIDE SEQUENCE [LARGE SCALE GENOMIC DNA]</scope>
    <source>
        <strain evidence="7">ysch24</strain>
    </source>
</reference>
<dbReference type="EMBL" id="WRXN01000011">
    <property type="protein sequence ID" value="MVT11045.1"/>
    <property type="molecule type" value="Genomic_DNA"/>
</dbReference>
<dbReference type="AlphaFoldDB" id="A0A7K1UAJ5"/>
<dbReference type="InterPro" id="IPR003594">
    <property type="entry name" value="HATPase_dom"/>
</dbReference>
<protein>
    <recommendedName>
        <fullName evidence="5">Histidine kinase/HSP90-like ATPase domain-containing protein</fullName>
    </recommendedName>
</protein>
<feature type="domain" description="Histidine kinase/HSP90-like ATPase" evidence="5">
    <location>
        <begin position="175"/>
        <end position="273"/>
    </location>
</feature>
<gene>
    <name evidence="6" type="ORF">GO493_22445</name>
</gene>
<evidence type="ECO:0000256" key="1">
    <source>
        <dbReference type="ARBA" id="ARBA00022679"/>
    </source>
</evidence>
<keyword evidence="7" id="KW-1185">Reference proteome</keyword>
<keyword evidence="4" id="KW-1133">Transmembrane helix</keyword>
<feature type="transmembrane region" description="Helical" evidence="4">
    <location>
        <begin position="12"/>
        <end position="38"/>
    </location>
</feature>
<accession>A0A7K1UAJ5</accession>
<evidence type="ECO:0000256" key="3">
    <source>
        <dbReference type="ARBA" id="ARBA00023012"/>
    </source>
</evidence>
<evidence type="ECO:0000313" key="7">
    <source>
        <dbReference type="Proteomes" id="UP000461730"/>
    </source>
</evidence>
<dbReference type="Gene3D" id="3.30.565.10">
    <property type="entry name" value="Histidine kinase-like ATPase, C-terminal domain"/>
    <property type="match status" value="1"/>
</dbReference>
<dbReference type="SUPFAM" id="SSF55874">
    <property type="entry name" value="ATPase domain of HSP90 chaperone/DNA topoisomerase II/histidine kinase"/>
    <property type="match status" value="1"/>
</dbReference>
<dbReference type="Proteomes" id="UP000461730">
    <property type="component" value="Unassembled WGS sequence"/>
</dbReference>
<evidence type="ECO:0000256" key="4">
    <source>
        <dbReference type="SAM" id="Phobius"/>
    </source>
</evidence>
<dbReference type="GO" id="GO:0000160">
    <property type="term" value="P:phosphorelay signal transduction system"/>
    <property type="evidence" value="ECO:0007669"/>
    <property type="project" value="UniProtKB-KW"/>
</dbReference>
<keyword evidence="1" id="KW-0808">Transferase</keyword>
<dbReference type="Pfam" id="PF02518">
    <property type="entry name" value="HATPase_c"/>
    <property type="match status" value="1"/>
</dbReference>
<keyword evidence="4" id="KW-0812">Transmembrane</keyword>
<dbReference type="GO" id="GO:0016301">
    <property type="term" value="F:kinase activity"/>
    <property type="evidence" value="ECO:0007669"/>
    <property type="project" value="UniProtKB-KW"/>
</dbReference>
<proteinExistence type="predicted"/>
<keyword evidence="2" id="KW-0418">Kinase</keyword>
<evidence type="ECO:0000313" key="6">
    <source>
        <dbReference type="EMBL" id="MVT11045.1"/>
    </source>
</evidence>
<dbReference type="InterPro" id="IPR050482">
    <property type="entry name" value="Sensor_HK_TwoCompSys"/>
</dbReference>
<dbReference type="CDD" id="cd16917">
    <property type="entry name" value="HATPase_UhpB-NarQ-NarX-like"/>
    <property type="match status" value="1"/>
</dbReference>
<keyword evidence="4" id="KW-0472">Membrane</keyword>
<keyword evidence="3" id="KW-0902">Two-component regulatory system</keyword>
<sequence>MLFNKLLMQTSAYATSLTIIISTATVLGLSFAIIYFLFIYQRKRFRHQQELMELRETFNQTLLQSKLAIQEQTLDHISKELHANFSHLVSLININLSEILPQISANQRENIIETKSLAKQLMSELKALSANLNTDHIIHIGFIKALDNELSRLSKTRKYETVVTRAGEEYRMLPEHEIILFRLCQEVLNNVVKYSKASRISTLLSFLPDRFSLTIADNGSGFNVQEALQQSGDKQSTGLLNMRKRAALINAEFNIVSTFGEGTVVTIDIPHPEILKSLPI</sequence>
<dbReference type="PANTHER" id="PTHR24421">
    <property type="entry name" value="NITRATE/NITRITE SENSOR PROTEIN NARX-RELATED"/>
    <property type="match status" value="1"/>
</dbReference>
<name>A0A7K1UAJ5_9BACT</name>
<comment type="caution">
    <text evidence="6">The sequence shown here is derived from an EMBL/GenBank/DDBJ whole genome shotgun (WGS) entry which is preliminary data.</text>
</comment>